<gene>
    <name evidence="2" type="ORF">DPMN_180521</name>
</gene>
<sequence>MQQRLVRAPRKLLCLLSEHRCQGVFCMDFGSVHRGLYSHVLIVVELVDDEEKEVDDDYYDDEDNDYDDVWHNL</sequence>
<keyword evidence="3" id="KW-1185">Reference proteome</keyword>
<accession>A0A9D4EJB0</accession>
<evidence type="ECO:0000313" key="3">
    <source>
        <dbReference type="Proteomes" id="UP000828390"/>
    </source>
</evidence>
<evidence type="ECO:0000313" key="2">
    <source>
        <dbReference type="EMBL" id="KAH3779042.1"/>
    </source>
</evidence>
<protein>
    <submittedName>
        <fullName evidence="2">Uncharacterized protein</fullName>
    </submittedName>
</protein>
<dbReference type="EMBL" id="JAIWYP010000009">
    <property type="protein sequence ID" value="KAH3779042.1"/>
    <property type="molecule type" value="Genomic_DNA"/>
</dbReference>
<proteinExistence type="predicted"/>
<organism evidence="2 3">
    <name type="scientific">Dreissena polymorpha</name>
    <name type="common">Zebra mussel</name>
    <name type="synonym">Mytilus polymorpha</name>
    <dbReference type="NCBI Taxonomy" id="45954"/>
    <lineage>
        <taxon>Eukaryota</taxon>
        <taxon>Metazoa</taxon>
        <taxon>Spiralia</taxon>
        <taxon>Lophotrochozoa</taxon>
        <taxon>Mollusca</taxon>
        <taxon>Bivalvia</taxon>
        <taxon>Autobranchia</taxon>
        <taxon>Heteroconchia</taxon>
        <taxon>Euheterodonta</taxon>
        <taxon>Imparidentia</taxon>
        <taxon>Neoheterodontei</taxon>
        <taxon>Myida</taxon>
        <taxon>Dreissenoidea</taxon>
        <taxon>Dreissenidae</taxon>
        <taxon>Dreissena</taxon>
    </lineage>
</organism>
<dbReference type="AlphaFoldDB" id="A0A9D4EJB0"/>
<feature type="compositionally biased region" description="Acidic residues" evidence="1">
    <location>
        <begin position="54"/>
        <end position="67"/>
    </location>
</feature>
<comment type="caution">
    <text evidence="2">The sequence shown here is derived from an EMBL/GenBank/DDBJ whole genome shotgun (WGS) entry which is preliminary data.</text>
</comment>
<name>A0A9D4EJB0_DREPO</name>
<evidence type="ECO:0000256" key="1">
    <source>
        <dbReference type="SAM" id="MobiDB-lite"/>
    </source>
</evidence>
<reference evidence="2" key="1">
    <citation type="journal article" date="2019" name="bioRxiv">
        <title>The Genome of the Zebra Mussel, Dreissena polymorpha: A Resource for Invasive Species Research.</title>
        <authorList>
            <person name="McCartney M.A."/>
            <person name="Auch B."/>
            <person name="Kono T."/>
            <person name="Mallez S."/>
            <person name="Zhang Y."/>
            <person name="Obille A."/>
            <person name="Becker A."/>
            <person name="Abrahante J.E."/>
            <person name="Garbe J."/>
            <person name="Badalamenti J.P."/>
            <person name="Herman A."/>
            <person name="Mangelson H."/>
            <person name="Liachko I."/>
            <person name="Sullivan S."/>
            <person name="Sone E.D."/>
            <person name="Koren S."/>
            <person name="Silverstein K.A.T."/>
            <person name="Beckman K.B."/>
            <person name="Gohl D.M."/>
        </authorList>
    </citation>
    <scope>NUCLEOTIDE SEQUENCE</scope>
    <source>
        <strain evidence="2">Duluth1</strain>
        <tissue evidence="2">Whole animal</tissue>
    </source>
</reference>
<reference evidence="2" key="2">
    <citation type="submission" date="2020-11" db="EMBL/GenBank/DDBJ databases">
        <authorList>
            <person name="McCartney M.A."/>
            <person name="Auch B."/>
            <person name="Kono T."/>
            <person name="Mallez S."/>
            <person name="Becker A."/>
            <person name="Gohl D.M."/>
            <person name="Silverstein K.A.T."/>
            <person name="Koren S."/>
            <person name="Bechman K.B."/>
            <person name="Herman A."/>
            <person name="Abrahante J.E."/>
            <person name="Garbe J."/>
        </authorList>
    </citation>
    <scope>NUCLEOTIDE SEQUENCE</scope>
    <source>
        <strain evidence="2">Duluth1</strain>
        <tissue evidence="2">Whole animal</tissue>
    </source>
</reference>
<dbReference type="Proteomes" id="UP000828390">
    <property type="component" value="Unassembled WGS sequence"/>
</dbReference>
<feature type="region of interest" description="Disordered" evidence="1">
    <location>
        <begin position="54"/>
        <end position="73"/>
    </location>
</feature>